<dbReference type="EMBL" id="FLQR01000006">
    <property type="protein sequence ID" value="SBS71813.1"/>
    <property type="molecule type" value="Genomic_DNA"/>
</dbReference>
<dbReference type="InterPro" id="IPR036390">
    <property type="entry name" value="WH_DNA-bd_sf"/>
</dbReference>
<dbReference type="InterPro" id="IPR011991">
    <property type="entry name" value="ArsR-like_HTH"/>
</dbReference>
<protein>
    <recommendedName>
        <fullName evidence="2">HTH arsR-type domain-containing protein</fullName>
    </recommendedName>
</protein>
<gene>
    <name evidence="1" type="ORF">MIPYR_20235</name>
</gene>
<organism evidence="1">
    <name type="scientific">uncultured Microbacterium sp</name>
    <dbReference type="NCBI Taxonomy" id="191216"/>
    <lineage>
        <taxon>Bacteria</taxon>
        <taxon>Bacillati</taxon>
        <taxon>Actinomycetota</taxon>
        <taxon>Actinomycetes</taxon>
        <taxon>Micrococcales</taxon>
        <taxon>Microbacteriaceae</taxon>
        <taxon>Microbacterium</taxon>
        <taxon>environmental samples</taxon>
    </lineage>
</organism>
<dbReference type="Pfam" id="PF13412">
    <property type="entry name" value="HTH_24"/>
    <property type="match status" value="1"/>
</dbReference>
<dbReference type="InterPro" id="IPR036388">
    <property type="entry name" value="WH-like_DNA-bd_sf"/>
</dbReference>
<reference evidence="1" key="1">
    <citation type="submission" date="2016-03" db="EMBL/GenBank/DDBJ databases">
        <authorList>
            <person name="Ploux O."/>
        </authorList>
    </citation>
    <scope>NUCLEOTIDE SEQUENCE</scope>
    <source>
        <strain evidence="1">UC1</strain>
    </source>
</reference>
<dbReference type="Gene3D" id="1.10.10.10">
    <property type="entry name" value="Winged helix-like DNA-binding domain superfamily/Winged helix DNA-binding domain"/>
    <property type="match status" value="1"/>
</dbReference>
<proteinExistence type="predicted"/>
<dbReference type="SUPFAM" id="SSF46785">
    <property type="entry name" value="Winged helix' DNA-binding domain"/>
    <property type="match status" value="1"/>
</dbReference>
<dbReference type="RefSeq" id="WP_295574888.1">
    <property type="nucleotide sequence ID" value="NZ_FLQR01000006.1"/>
</dbReference>
<accession>A0A1Y5NZI3</accession>
<name>A0A1Y5NZI3_9MICO</name>
<evidence type="ECO:0008006" key="2">
    <source>
        <dbReference type="Google" id="ProtNLM"/>
    </source>
</evidence>
<evidence type="ECO:0000313" key="1">
    <source>
        <dbReference type="EMBL" id="SBS71813.1"/>
    </source>
</evidence>
<sequence length="105" mass="11611">MPKYARPAGGEGAEQAISVFGNYVKAAAIRYLRQHPNVTRKSIADALQLPPTTFVAYLGELEEAGLIVADPPRTERRKGEWPVYRVNDAEVTALYLRLGQELGEI</sequence>
<dbReference type="CDD" id="cd00090">
    <property type="entry name" value="HTH_ARSR"/>
    <property type="match status" value="1"/>
</dbReference>
<dbReference type="AlphaFoldDB" id="A0A1Y5NZI3"/>